<name>A0A821KYX5_9NEOP</name>
<dbReference type="Pfam" id="PF00078">
    <property type="entry name" value="RVT_1"/>
    <property type="match status" value="1"/>
</dbReference>
<dbReference type="InterPro" id="IPR043502">
    <property type="entry name" value="DNA/RNA_pol_sf"/>
</dbReference>
<reference evidence="2" key="1">
    <citation type="submission" date="2021-02" db="EMBL/GenBank/DDBJ databases">
        <authorList>
            <person name="Steward A R."/>
        </authorList>
    </citation>
    <scope>NUCLEOTIDE SEQUENCE</scope>
</reference>
<dbReference type="SUPFAM" id="SSF56672">
    <property type="entry name" value="DNA/RNA polymerases"/>
    <property type="match status" value="1"/>
</dbReference>
<proteinExistence type="predicted"/>
<feature type="domain" description="Reverse transcriptase" evidence="1">
    <location>
        <begin position="141"/>
        <end position="229"/>
    </location>
</feature>
<dbReference type="Proteomes" id="UP000663880">
    <property type="component" value="Unassembled WGS sequence"/>
</dbReference>
<dbReference type="InterPro" id="IPR000477">
    <property type="entry name" value="RT_dom"/>
</dbReference>
<gene>
    <name evidence="2" type="ORF">PMACD_LOCUS121</name>
</gene>
<evidence type="ECO:0000313" key="3">
    <source>
        <dbReference type="Proteomes" id="UP000663880"/>
    </source>
</evidence>
<dbReference type="GO" id="GO:0071897">
    <property type="term" value="P:DNA biosynthetic process"/>
    <property type="evidence" value="ECO:0007669"/>
    <property type="project" value="UniProtKB-ARBA"/>
</dbReference>
<sequence>MCRDAQRRHNIHKSVECGDPSKVWKFLKSLGIGKQQQQPLSAHLNLDLLNQHFLIIPFLIKALNLKPLHLLTFAFYEYSFFLVPVNYRRRSREEYHDCLVQRYWLLAHIFNTSVSSGVFPNIWKYAHVIPTPKIADPVAYSDYHPISILPFLSKVLERILHQQLVIFLNELSLLNSVQSGFRPGHSTATALTKITDNIRRGMDNKKLTIRTLLDFSNAFNSVDIDILLALIRK</sequence>
<dbReference type="PANTHER" id="PTHR47510:SF3">
    <property type="entry name" value="ENDO_EXONUCLEASE_PHOSPHATASE DOMAIN-CONTAINING PROTEIN"/>
    <property type="match status" value="1"/>
</dbReference>
<organism evidence="2 3">
    <name type="scientific">Pieris macdunnoughi</name>
    <dbReference type="NCBI Taxonomy" id="345717"/>
    <lineage>
        <taxon>Eukaryota</taxon>
        <taxon>Metazoa</taxon>
        <taxon>Ecdysozoa</taxon>
        <taxon>Arthropoda</taxon>
        <taxon>Hexapoda</taxon>
        <taxon>Insecta</taxon>
        <taxon>Pterygota</taxon>
        <taxon>Neoptera</taxon>
        <taxon>Endopterygota</taxon>
        <taxon>Lepidoptera</taxon>
        <taxon>Glossata</taxon>
        <taxon>Ditrysia</taxon>
        <taxon>Papilionoidea</taxon>
        <taxon>Pieridae</taxon>
        <taxon>Pierinae</taxon>
        <taxon>Pieris</taxon>
    </lineage>
</organism>
<comment type="caution">
    <text evidence="2">The sequence shown here is derived from an EMBL/GenBank/DDBJ whole genome shotgun (WGS) entry which is preliminary data.</text>
</comment>
<protein>
    <recommendedName>
        <fullName evidence="1">Reverse transcriptase domain-containing protein</fullName>
    </recommendedName>
</protein>
<keyword evidence="3" id="KW-1185">Reference proteome</keyword>
<evidence type="ECO:0000313" key="2">
    <source>
        <dbReference type="EMBL" id="CAF4742555.1"/>
    </source>
</evidence>
<dbReference type="PANTHER" id="PTHR47510">
    <property type="entry name" value="REVERSE TRANSCRIPTASE DOMAIN-CONTAINING PROTEIN"/>
    <property type="match status" value="1"/>
</dbReference>
<accession>A0A821KYX5</accession>
<evidence type="ECO:0000259" key="1">
    <source>
        <dbReference type="Pfam" id="PF00078"/>
    </source>
</evidence>
<dbReference type="AlphaFoldDB" id="A0A821KYX5"/>
<dbReference type="OrthoDB" id="5953030at2759"/>
<dbReference type="EMBL" id="CAJOBZ010000001">
    <property type="protein sequence ID" value="CAF4742555.1"/>
    <property type="molecule type" value="Genomic_DNA"/>
</dbReference>